<evidence type="ECO:0000313" key="1">
    <source>
        <dbReference type="EMBL" id="KAI4375130.1"/>
    </source>
</evidence>
<keyword evidence="2" id="KW-1185">Reference proteome</keyword>
<reference evidence="2" key="1">
    <citation type="journal article" date="2023" name="Front. Plant Sci.">
        <title>Chromosomal-level genome assembly of Melastoma candidum provides insights into trichome evolution.</title>
        <authorList>
            <person name="Zhong Y."/>
            <person name="Wu W."/>
            <person name="Sun C."/>
            <person name="Zou P."/>
            <person name="Liu Y."/>
            <person name="Dai S."/>
            <person name="Zhou R."/>
        </authorList>
    </citation>
    <scope>NUCLEOTIDE SEQUENCE [LARGE SCALE GENOMIC DNA]</scope>
</reference>
<name>A0ACB9R898_9MYRT</name>
<evidence type="ECO:0000313" key="2">
    <source>
        <dbReference type="Proteomes" id="UP001057402"/>
    </source>
</evidence>
<protein>
    <submittedName>
        <fullName evidence="1">Uncharacterized protein</fullName>
    </submittedName>
</protein>
<accession>A0ACB9R898</accession>
<proteinExistence type="predicted"/>
<dbReference type="EMBL" id="CM042883">
    <property type="protein sequence ID" value="KAI4375130.1"/>
    <property type="molecule type" value="Genomic_DNA"/>
</dbReference>
<gene>
    <name evidence="1" type="ORF">MLD38_013037</name>
</gene>
<dbReference type="Proteomes" id="UP001057402">
    <property type="component" value="Chromosome 4"/>
</dbReference>
<comment type="caution">
    <text evidence="1">The sequence shown here is derived from an EMBL/GenBank/DDBJ whole genome shotgun (WGS) entry which is preliminary data.</text>
</comment>
<organism evidence="1 2">
    <name type="scientific">Melastoma candidum</name>
    <dbReference type="NCBI Taxonomy" id="119954"/>
    <lineage>
        <taxon>Eukaryota</taxon>
        <taxon>Viridiplantae</taxon>
        <taxon>Streptophyta</taxon>
        <taxon>Embryophyta</taxon>
        <taxon>Tracheophyta</taxon>
        <taxon>Spermatophyta</taxon>
        <taxon>Magnoliopsida</taxon>
        <taxon>eudicotyledons</taxon>
        <taxon>Gunneridae</taxon>
        <taxon>Pentapetalae</taxon>
        <taxon>rosids</taxon>
        <taxon>malvids</taxon>
        <taxon>Myrtales</taxon>
        <taxon>Melastomataceae</taxon>
        <taxon>Melastomatoideae</taxon>
        <taxon>Melastomateae</taxon>
        <taxon>Melastoma</taxon>
    </lineage>
</organism>
<sequence length="357" mass="38537">MPAKGATGVLTMMMPYLLMVALQFGLAGTYTLAMRALEHGMSRYVFVVYRNAIAALALAPFALFLEREIRPKMTPSVFLQIAFLGLLEPVIGLHFTYLGMTYTNASFGSAITNAVPSITFMMAVILRLEPLKLKELPGMAKVAGTGFTFAGTLVMTLYKGPVIHLPWSKVTSQAWPNDDATDKHWIVGATFMFVACVAWSAFYVLQSITVIAYPAEISLASLICLAGAIEGAVMALVGEHRHGAWDIGWDSRLVAPLYTGIVGSGITYYLQLLMSKSRGPVFVTAFNPLNMIVLAVLGSLTQSERLHLGSVIGSVVVVVGLYTVLWGKNKDYSEAIAMREEGREAPKPSAAAGDQAQ</sequence>